<dbReference type="AlphaFoldDB" id="A0A202E8X9"/>
<keyword evidence="3" id="KW-0732">Signal</keyword>
<dbReference type="Proteomes" id="UP000196084">
    <property type="component" value="Unassembled WGS sequence"/>
</dbReference>
<protein>
    <submittedName>
        <fullName evidence="5">ABC transporter substrate-binding protein</fullName>
    </submittedName>
</protein>
<keyword evidence="2" id="KW-0813">Transport</keyword>
<evidence type="ECO:0000256" key="1">
    <source>
        <dbReference type="ARBA" id="ARBA00005695"/>
    </source>
</evidence>
<dbReference type="GO" id="GO:0015833">
    <property type="term" value="P:peptide transport"/>
    <property type="evidence" value="ECO:0007669"/>
    <property type="project" value="TreeGrafter"/>
</dbReference>
<dbReference type="SUPFAM" id="SSF53850">
    <property type="entry name" value="Periplasmic binding protein-like II"/>
    <property type="match status" value="1"/>
</dbReference>
<dbReference type="Gene3D" id="3.40.190.10">
    <property type="entry name" value="Periplasmic binding protein-like II"/>
    <property type="match status" value="1"/>
</dbReference>
<dbReference type="PANTHER" id="PTHR30290:SF9">
    <property type="entry name" value="OLIGOPEPTIDE-BINDING PROTEIN APPA"/>
    <property type="match status" value="1"/>
</dbReference>
<reference evidence="5 6" key="1">
    <citation type="submission" date="2017-02" db="EMBL/GenBank/DDBJ databases">
        <title>Natronthermophilus aegyptiacus gen. nov.,sp. nov., an aerobic, extremely halophilic alkalithermophilic archaeon isolated from the athalassohaline Wadi An Natrun, Egypt.</title>
        <authorList>
            <person name="Zhao B."/>
        </authorList>
    </citation>
    <scope>NUCLEOTIDE SEQUENCE [LARGE SCALE GENOMIC DNA]</scope>
    <source>
        <strain evidence="5 6">CGMCC 1.3597</strain>
    </source>
</reference>
<organism evidence="5 6">
    <name type="scientific">Natronolimnobius baerhuensis</name>
    <dbReference type="NCBI Taxonomy" id="253108"/>
    <lineage>
        <taxon>Archaea</taxon>
        <taxon>Methanobacteriati</taxon>
        <taxon>Methanobacteriota</taxon>
        <taxon>Stenosarchaea group</taxon>
        <taxon>Halobacteria</taxon>
        <taxon>Halobacteriales</taxon>
        <taxon>Natrialbaceae</taxon>
        <taxon>Natronolimnobius</taxon>
    </lineage>
</organism>
<comment type="similarity">
    <text evidence="1">Belongs to the bacterial solute-binding protein 5 family.</text>
</comment>
<dbReference type="PROSITE" id="PS51257">
    <property type="entry name" value="PROKAR_LIPOPROTEIN"/>
    <property type="match status" value="1"/>
</dbReference>
<keyword evidence="6" id="KW-1185">Reference proteome</keyword>
<dbReference type="InterPro" id="IPR000914">
    <property type="entry name" value="SBP_5_dom"/>
</dbReference>
<dbReference type="EMBL" id="MWPH01000002">
    <property type="protein sequence ID" value="OVE84684.1"/>
    <property type="molecule type" value="Genomic_DNA"/>
</dbReference>
<gene>
    <name evidence="5" type="ORF">B2G88_09875</name>
</gene>
<dbReference type="Gene3D" id="3.10.105.10">
    <property type="entry name" value="Dipeptide-binding Protein, Domain 3"/>
    <property type="match status" value="1"/>
</dbReference>
<evidence type="ECO:0000256" key="3">
    <source>
        <dbReference type="ARBA" id="ARBA00022729"/>
    </source>
</evidence>
<dbReference type="RefSeq" id="WP_087714668.1">
    <property type="nucleotide sequence ID" value="NZ_MWPH01000002.1"/>
</dbReference>
<evidence type="ECO:0000313" key="6">
    <source>
        <dbReference type="Proteomes" id="UP000196084"/>
    </source>
</evidence>
<evidence type="ECO:0000259" key="4">
    <source>
        <dbReference type="Pfam" id="PF00496"/>
    </source>
</evidence>
<proteinExistence type="inferred from homology"/>
<dbReference type="Pfam" id="PF00496">
    <property type="entry name" value="SBP_bac_5"/>
    <property type="match status" value="1"/>
</dbReference>
<feature type="domain" description="Solute-binding protein family 5" evidence="4">
    <location>
        <begin position="111"/>
        <end position="482"/>
    </location>
</feature>
<evidence type="ECO:0000256" key="2">
    <source>
        <dbReference type="ARBA" id="ARBA00022448"/>
    </source>
</evidence>
<name>A0A202E8X9_9EURY</name>
<sequence>MPANNHRKESLSRRKLLALSGATGAAALAGCFGGDDDSASDLIEEHDLDTVEVDYNENYEDEYDQAVPAGDVNPYNDDYLFNPYTPAWDSGDGGQEFTNEYLAVYNTSIGEFVPRVADDWEIDDDLTTTIYISEDYGWSDGSDITAHDFETEMRLAAYMGMGMQNFVDPDEGIYAEDDYTLVIEPEDEYSDLEDELWMNNWAETILQVSDAQFGQYIEAFEDAEDEDEMQSVRQDVLGFEPSWDEKLYSGPFVFVEANEQYADQVPNPEHPIAQDWEFYCRYGVYTDEEGAQAGEVDWVHNDPTIEDLPDIYDEPPVSFSGQSFAIIFGVEDEYIREYPEVRQAITYAIDLENVVEVAAPGTPVDEYSTGIDYGYVENFVHGDVLDAMPNYAPEDTDRAAELLEEVGFEQDDGEWLTPDGDTWTLNFPVGDWFETHSEIMSNNLAEFGIDMDYYVEEFATWEAETDANLDYDLTVHLNYGMARDYHPYSDLEEEFHNPDRGLFTERTGIVDEQVEVPEVGDPEGDMVTFDIEEELEAMATAQSEEELMDHSTNLAWVHNQLLPGATVFPWSEHYFVNAAEWDFDLETDDWLTSNRIAHYLLQNGLQAE</sequence>
<accession>A0A202E8X9</accession>
<evidence type="ECO:0000313" key="5">
    <source>
        <dbReference type="EMBL" id="OVE84684.1"/>
    </source>
</evidence>
<dbReference type="OrthoDB" id="37176at2157"/>
<dbReference type="PROSITE" id="PS51318">
    <property type="entry name" value="TAT"/>
    <property type="match status" value="1"/>
</dbReference>
<dbReference type="InterPro" id="IPR006311">
    <property type="entry name" value="TAT_signal"/>
</dbReference>
<dbReference type="PANTHER" id="PTHR30290">
    <property type="entry name" value="PERIPLASMIC BINDING COMPONENT OF ABC TRANSPORTER"/>
    <property type="match status" value="1"/>
</dbReference>
<comment type="caution">
    <text evidence="5">The sequence shown here is derived from an EMBL/GenBank/DDBJ whole genome shotgun (WGS) entry which is preliminary data.</text>
</comment>
<dbReference type="GO" id="GO:1904680">
    <property type="term" value="F:peptide transmembrane transporter activity"/>
    <property type="evidence" value="ECO:0007669"/>
    <property type="project" value="TreeGrafter"/>
</dbReference>
<dbReference type="InterPro" id="IPR039424">
    <property type="entry name" value="SBP_5"/>
</dbReference>